<dbReference type="STRING" id="1307839.L21SP5_01625"/>
<evidence type="ECO:0000313" key="1">
    <source>
        <dbReference type="EMBL" id="ALO15268.1"/>
    </source>
</evidence>
<dbReference type="AlphaFoldDB" id="A0A0S2HZ22"/>
<evidence type="ECO:0000313" key="2">
    <source>
        <dbReference type="Proteomes" id="UP000064893"/>
    </source>
</evidence>
<organism evidence="1 2">
    <name type="scientific">Salinivirga cyanobacteriivorans</name>
    <dbReference type="NCBI Taxonomy" id="1307839"/>
    <lineage>
        <taxon>Bacteria</taxon>
        <taxon>Pseudomonadati</taxon>
        <taxon>Bacteroidota</taxon>
        <taxon>Bacteroidia</taxon>
        <taxon>Bacteroidales</taxon>
        <taxon>Salinivirgaceae</taxon>
        <taxon>Salinivirga</taxon>
    </lineage>
</organism>
<dbReference type="Proteomes" id="UP000064893">
    <property type="component" value="Chromosome"/>
</dbReference>
<name>A0A0S2HZ22_9BACT</name>
<protein>
    <submittedName>
        <fullName evidence="1">Uncharacterized protein</fullName>
    </submittedName>
</protein>
<sequence>MHFFETSKKEKSILDLFTYDLTTFFYGEYKEVESYDTEAMFMIVYERKLPWDELDLLDRVQFKVFFDKHNFTGSNPINVRLFSAELEVTDKKVAHLIEHVVELYGNDDFGTGLWNEKDQVLFDQKNWSRRWSIQEGESFITMYYNENGFEMNILFLNNIIKHTGKYLNIKS</sequence>
<reference evidence="1 2" key="1">
    <citation type="submission" date="2015-11" db="EMBL/GenBank/DDBJ databases">
        <title>Description and complete genome sequence of a novel strain predominating in hypersaline microbial mats and representing a new family of the Bacteriodetes phylum.</title>
        <authorList>
            <person name="Spring S."/>
            <person name="Bunk B."/>
            <person name="Sproer C."/>
            <person name="Klenk H.-P."/>
        </authorList>
    </citation>
    <scope>NUCLEOTIDE SEQUENCE [LARGE SCALE GENOMIC DNA]</scope>
    <source>
        <strain evidence="1 2">L21-Spi-D4</strain>
    </source>
</reference>
<accession>A0A0S2HZ22</accession>
<keyword evidence="2" id="KW-1185">Reference proteome</keyword>
<dbReference type="EMBL" id="CP013118">
    <property type="protein sequence ID" value="ALO15268.1"/>
    <property type="molecule type" value="Genomic_DNA"/>
</dbReference>
<gene>
    <name evidence="1" type="ORF">L21SP5_01625</name>
</gene>
<proteinExistence type="predicted"/>
<dbReference type="RefSeq" id="WP_057952739.1">
    <property type="nucleotide sequence ID" value="NZ_CP013118.1"/>
</dbReference>
<dbReference type="KEGG" id="blq:L21SP5_01625"/>